<evidence type="ECO:0000313" key="6">
    <source>
        <dbReference type="EMBL" id="ALG11391.1"/>
    </source>
</evidence>
<dbReference type="GO" id="GO:0000976">
    <property type="term" value="F:transcription cis-regulatory region binding"/>
    <property type="evidence" value="ECO:0007669"/>
    <property type="project" value="TreeGrafter"/>
</dbReference>
<evidence type="ECO:0000313" key="7">
    <source>
        <dbReference type="Proteomes" id="UP000063699"/>
    </source>
</evidence>
<dbReference type="STRING" id="860235.AOZ06_35020"/>
<dbReference type="InterPro" id="IPR001647">
    <property type="entry name" value="HTH_TetR"/>
</dbReference>
<dbReference type="PANTHER" id="PTHR30055">
    <property type="entry name" value="HTH-TYPE TRANSCRIPTIONAL REGULATOR RUTR"/>
    <property type="match status" value="1"/>
</dbReference>
<sequence length="178" mass="19815">MRADARRNYERLLTEAETAFRTRGIDASLEDIARNAGVGIGTLYRHFPNRDALLEALLHDRFAALGELSTRLLDADSPRAALIEWLREFVKSSNRYQGLPASVVATLRNEKSRLYTSCHAMKEAGSQLLARAQRAGVVRADLKPDELLLLSASISWANEHSPDSVDRFITLLVEGIDP</sequence>
<keyword evidence="3" id="KW-0804">Transcription</keyword>
<keyword evidence="1" id="KW-0805">Transcription regulation</keyword>
<dbReference type="Proteomes" id="UP000063699">
    <property type="component" value="Chromosome"/>
</dbReference>
<dbReference type="InterPro" id="IPR009057">
    <property type="entry name" value="Homeodomain-like_sf"/>
</dbReference>
<keyword evidence="7" id="KW-1185">Reference proteome</keyword>
<dbReference type="PROSITE" id="PS50977">
    <property type="entry name" value="HTH_TETR_2"/>
    <property type="match status" value="1"/>
</dbReference>
<dbReference type="PRINTS" id="PR00455">
    <property type="entry name" value="HTHTETR"/>
</dbReference>
<dbReference type="PANTHER" id="PTHR30055:SF234">
    <property type="entry name" value="HTH-TYPE TRANSCRIPTIONAL REGULATOR BETI"/>
    <property type="match status" value="1"/>
</dbReference>
<evidence type="ECO:0000259" key="5">
    <source>
        <dbReference type="PROSITE" id="PS50977"/>
    </source>
</evidence>
<dbReference type="KEGG" id="kphy:AOZ06_35020"/>
<dbReference type="Pfam" id="PF00440">
    <property type="entry name" value="TetR_N"/>
    <property type="match status" value="1"/>
</dbReference>
<proteinExistence type="predicted"/>
<evidence type="ECO:0000256" key="4">
    <source>
        <dbReference type="PROSITE-ProRule" id="PRU00335"/>
    </source>
</evidence>
<feature type="domain" description="HTH tetR-type" evidence="5">
    <location>
        <begin position="6"/>
        <end position="65"/>
    </location>
</feature>
<dbReference type="InterPro" id="IPR036271">
    <property type="entry name" value="Tet_transcr_reg_TetR-rel_C_sf"/>
</dbReference>
<reference evidence="6 7" key="1">
    <citation type="submission" date="2015-07" db="EMBL/GenBank/DDBJ databases">
        <title>Genome sequencing of Kibdelosporangium phytohabitans.</title>
        <authorList>
            <person name="Qin S."/>
            <person name="Xing K."/>
        </authorList>
    </citation>
    <scope>NUCLEOTIDE SEQUENCE [LARGE SCALE GENOMIC DNA]</scope>
    <source>
        <strain evidence="6 7">KLBMP1111</strain>
    </source>
</reference>
<evidence type="ECO:0000256" key="1">
    <source>
        <dbReference type="ARBA" id="ARBA00023015"/>
    </source>
</evidence>
<evidence type="ECO:0000256" key="3">
    <source>
        <dbReference type="ARBA" id="ARBA00023163"/>
    </source>
</evidence>
<dbReference type="OrthoDB" id="9809994at2"/>
<evidence type="ECO:0000256" key="2">
    <source>
        <dbReference type="ARBA" id="ARBA00023125"/>
    </source>
</evidence>
<gene>
    <name evidence="6" type="ORF">AOZ06_35020</name>
</gene>
<dbReference type="InterPro" id="IPR049445">
    <property type="entry name" value="TetR_SbtR-like_C"/>
</dbReference>
<protein>
    <submittedName>
        <fullName evidence="6">TetR family transcriptional regulator</fullName>
    </submittedName>
</protein>
<dbReference type="RefSeq" id="WP_054293292.1">
    <property type="nucleotide sequence ID" value="NZ_CP012752.1"/>
</dbReference>
<name>A0A0N7F4G8_9PSEU</name>
<dbReference type="Gene3D" id="1.10.357.10">
    <property type="entry name" value="Tetracycline Repressor, domain 2"/>
    <property type="match status" value="1"/>
</dbReference>
<organism evidence="6 7">
    <name type="scientific">Kibdelosporangium phytohabitans</name>
    <dbReference type="NCBI Taxonomy" id="860235"/>
    <lineage>
        <taxon>Bacteria</taxon>
        <taxon>Bacillati</taxon>
        <taxon>Actinomycetota</taxon>
        <taxon>Actinomycetes</taxon>
        <taxon>Pseudonocardiales</taxon>
        <taxon>Pseudonocardiaceae</taxon>
        <taxon>Kibdelosporangium</taxon>
    </lineage>
</organism>
<dbReference type="AlphaFoldDB" id="A0A0N7F4G8"/>
<feature type="DNA-binding region" description="H-T-H motif" evidence="4">
    <location>
        <begin position="28"/>
        <end position="47"/>
    </location>
</feature>
<dbReference type="SUPFAM" id="SSF48498">
    <property type="entry name" value="Tetracyclin repressor-like, C-terminal domain"/>
    <property type="match status" value="1"/>
</dbReference>
<dbReference type="InterPro" id="IPR050109">
    <property type="entry name" value="HTH-type_TetR-like_transc_reg"/>
</dbReference>
<keyword evidence="2 4" id="KW-0238">DNA-binding</keyword>
<dbReference type="SUPFAM" id="SSF46689">
    <property type="entry name" value="Homeodomain-like"/>
    <property type="match status" value="1"/>
</dbReference>
<dbReference type="GO" id="GO:0003700">
    <property type="term" value="F:DNA-binding transcription factor activity"/>
    <property type="evidence" value="ECO:0007669"/>
    <property type="project" value="TreeGrafter"/>
</dbReference>
<dbReference type="EMBL" id="CP012752">
    <property type="protein sequence ID" value="ALG11391.1"/>
    <property type="molecule type" value="Genomic_DNA"/>
</dbReference>
<dbReference type="Pfam" id="PF21597">
    <property type="entry name" value="TetR_C_43"/>
    <property type="match status" value="1"/>
</dbReference>
<accession>A0A0N7F4G8</accession>